<evidence type="ECO:0000313" key="4">
    <source>
        <dbReference type="Proteomes" id="UP001174156"/>
    </source>
</evidence>
<dbReference type="Proteomes" id="UP001174156">
    <property type="component" value="Unassembled WGS sequence"/>
</dbReference>
<proteinExistence type="predicted"/>
<sequence length="130" mass="14356">MANPRKPTALKELAGNPGKRPLNDAEPEFLPAETIAPDWLQGEGLHQWNKLAPQMALNNLLNIATVEPLATYCDLLGAYIESRRAGDMPDMRVFNALRLMAKEFGFTPSSKGGIVTPEKGKKNDKSRFFS</sequence>
<comment type="caution">
    <text evidence="2">The sequence shown here is derived from an EMBL/GenBank/DDBJ whole genome shotgun (WGS) entry which is preliminary data.</text>
</comment>
<evidence type="ECO:0000313" key="2">
    <source>
        <dbReference type="EMBL" id="MDK4883609.1"/>
    </source>
</evidence>
<evidence type="ECO:0000313" key="3">
    <source>
        <dbReference type="EMBL" id="MEC5498938.1"/>
    </source>
</evidence>
<reference evidence="3 4" key="1">
    <citation type="journal article" date="2023" name="Nat. Commun.">
        <title>Genomic dissection of endemic carbapenem resistance reveals metallo-beta-lactamase dissemination through clonal, plasmid and integron transfer.</title>
        <authorList>
            <person name="Macesic N."/>
            <person name="Hawkey J."/>
            <person name="Vezina B."/>
            <person name="Wisniewski J.A."/>
            <person name="Cottingham H."/>
            <person name="Blakeway L.V."/>
            <person name="Harshegyi T."/>
            <person name="Pragastis K."/>
            <person name="Badoordeen G.Z."/>
            <person name="Dennison A."/>
            <person name="Spelman D.W."/>
            <person name="Jenney A.W.J."/>
            <person name="Peleg A.Y."/>
        </authorList>
    </citation>
    <scope>NUCLEOTIDE SEQUENCE [LARGE SCALE GENOMIC DNA]</scope>
    <source>
        <strain evidence="3 4">CPO519</strain>
    </source>
</reference>
<feature type="region of interest" description="Disordered" evidence="1">
    <location>
        <begin position="1"/>
        <end position="25"/>
    </location>
</feature>
<evidence type="ECO:0000256" key="1">
    <source>
        <dbReference type="SAM" id="MobiDB-lite"/>
    </source>
</evidence>
<dbReference type="EMBL" id="JARTMM010000113">
    <property type="protein sequence ID" value="MDK4883609.1"/>
    <property type="molecule type" value="Genomic_DNA"/>
</dbReference>
<reference evidence="2" key="2">
    <citation type="submission" date="2023-01" db="EMBL/GenBank/DDBJ databases">
        <title>Genomic dissection of endemic carbapenem resistance: metallo-beta-lactamase gene dissemination through clonal, plasmid and integron transfer pathways.</title>
        <authorList>
            <person name="Macesic N."/>
        </authorList>
    </citation>
    <scope>NUCLEOTIDE SEQUENCE</scope>
    <source>
        <strain evidence="2">CPO519</strain>
    </source>
</reference>
<protein>
    <recommendedName>
        <fullName evidence="5">Phage terminase small subunit P27 family</fullName>
    </recommendedName>
</protein>
<organism evidence="2">
    <name type="scientific">Acinetobacter baumannii</name>
    <dbReference type="NCBI Taxonomy" id="470"/>
    <lineage>
        <taxon>Bacteria</taxon>
        <taxon>Pseudomonadati</taxon>
        <taxon>Pseudomonadota</taxon>
        <taxon>Gammaproteobacteria</taxon>
        <taxon>Moraxellales</taxon>
        <taxon>Moraxellaceae</taxon>
        <taxon>Acinetobacter</taxon>
        <taxon>Acinetobacter calcoaceticus/baumannii complex</taxon>
    </lineage>
</organism>
<dbReference type="AlphaFoldDB" id="A0AA90HXC3"/>
<reference evidence="3" key="3">
    <citation type="submission" date="2024-01" db="EMBL/GenBank/DDBJ databases">
        <authorList>
            <person name="Macesic N."/>
        </authorList>
    </citation>
    <scope>NUCLEOTIDE SEQUENCE</scope>
    <source>
        <strain evidence="3">CPO519</strain>
    </source>
</reference>
<accession>A0AA90HXC3</accession>
<feature type="region of interest" description="Disordered" evidence="1">
    <location>
        <begin position="108"/>
        <end position="130"/>
    </location>
</feature>
<dbReference type="EMBL" id="JARTMM020000005">
    <property type="protein sequence ID" value="MEC5498938.1"/>
    <property type="molecule type" value="Genomic_DNA"/>
</dbReference>
<name>A0AA90HXC3_ACIBA</name>
<feature type="compositionally biased region" description="Basic and acidic residues" evidence="1">
    <location>
        <begin position="118"/>
        <end position="130"/>
    </location>
</feature>
<gene>
    <name evidence="3" type="ORF">P9867_021660</name>
    <name evidence="2" type="ORF">P9867_18690</name>
</gene>
<evidence type="ECO:0008006" key="5">
    <source>
        <dbReference type="Google" id="ProtNLM"/>
    </source>
</evidence>